<protein>
    <submittedName>
        <fullName evidence="1">Uncharacterized protein</fullName>
    </submittedName>
</protein>
<reference evidence="1" key="1">
    <citation type="journal article" date="2019" name="MBio">
        <title>Virus Genomes from Deep Sea Sediments Expand the Ocean Megavirome and Support Independent Origins of Viral Gigantism.</title>
        <authorList>
            <person name="Backstrom D."/>
            <person name="Yutin N."/>
            <person name="Jorgensen S.L."/>
            <person name="Dharamshi J."/>
            <person name="Homa F."/>
            <person name="Zaremba-Niedwiedzka K."/>
            <person name="Spang A."/>
            <person name="Wolf Y.I."/>
            <person name="Koonin E.V."/>
            <person name="Ettema T.J."/>
        </authorList>
    </citation>
    <scope>NUCLEOTIDE SEQUENCE</scope>
</reference>
<gene>
    <name evidence="1" type="ORF">LCDPAC01_00490</name>
</gene>
<evidence type="ECO:0000313" key="1">
    <source>
        <dbReference type="EMBL" id="QBK84568.1"/>
    </source>
</evidence>
<accession>A0A481YMJ2</accession>
<dbReference type="EMBL" id="MK500279">
    <property type="protein sequence ID" value="QBK84568.1"/>
    <property type="molecule type" value="Genomic_DNA"/>
</dbReference>
<name>A0A481YMJ2_9VIRU</name>
<proteinExistence type="predicted"/>
<sequence>MQVYESKIYEESIGIISKIFGHKVCIEGDKVYLKDEIKSKVPIGAKMIFKTFGYTNKYVSLGSGFYLIPPESFSLWEIPLYFESIVDSIEFKDEKAFLRVSSIMMIPFTQIIIKRKLSKEEIKKVIDDFFIDSALFLTSLAGVPGRYLTKQYIYDIKELMKILLEKENFKDILPGFIHAYFMSGKDSKCETQEFNDYVSYIVEYSEEYKLVIKKLGLKV</sequence>
<organism evidence="1">
    <name type="scientific">Pithovirus LCDPAC01</name>
    <dbReference type="NCBI Taxonomy" id="2506600"/>
    <lineage>
        <taxon>Viruses</taxon>
        <taxon>Pithoviruses</taxon>
    </lineage>
</organism>